<evidence type="ECO:0000313" key="1">
    <source>
        <dbReference type="EMBL" id="NMM40678.1"/>
    </source>
</evidence>
<comment type="caution">
    <text evidence="1">The sequence shown here is derived from an EMBL/GenBank/DDBJ whole genome shotgun (WGS) entry which is preliminary data.</text>
</comment>
<sequence length="76" mass="8626">MSWYSKNLGDAMFADAELNKIKQNNVVKTPLFVRYVAQYGLHCEVIVYFPPEAKSVAKQCLATPCLMPDERDLTTL</sequence>
<dbReference type="AlphaFoldDB" id="A0A7Y0DS93"/>
<gene>
    <name evidence="1" type="ORF">HHO47_07480</name>
</gene>
<proteinExistence type="predicted"/>
<accession>A0A7Y0DS93</accession>
<evidence type="ECO:0000313" key="2">
    <source>
        <dbReference type="Proteomes" id="UP000570493"/>
    </source>
</evidence>
<dbReference type="EMBL" id="JABBMT010000008">
    <property type="protein sequence ID" value="NMM40678.1"/>
    <property type="molecule type" value="Genomic_DNA"/>
</dbReference>
<reference evidence="1" key="1">
    <citation type="submission" date="2020-04" db="EMBL/GenBank/DDBJ databases">
        <title>Genome Sequencing for Pseudoaltermonas arctica.</title>
        <authorList>
            <person name="Elkins N.S."/>
        </authorList>
    </citation>
    <scope>NUCLEOTIDE SEQUENCE [LARGE SCALE GENOMIC DNA]</scope>
    <source>
        <strain evidence="1">NEC-BIFX-2020_0012</strain>
    </source>
</reference>
<dbReference type="RefSeq" id="WP_169019731.1">
    <property type="nucleotide sequence ID" value="NZ_JABBMT010000008.1"/>
</dbReference>
<dbReference type="Proteomes" id="UP000570493">
    <property type="component" value="Unassembled WGS sequence"/>
</dbReference>
<organism evidence="1 2">
    <name type="scientific">Pseudoalteromonas arctica</name>
    <dbReference type="NCBI Taxonomy" id="394751"/>
    <lineage>
        <taxon>Bacteria</taxon>
        <taxon>Pseudomonadati</taxon>
        <taxon>Pseudomonadota</taxon>
        <taxon>Gammaproteobacteria</taxon>
        <taxon>Alteromonadales</taxon>
        <taxon>Pseudoalteromonadaceae</taxon>
        <taxon>Pseudoalteromonas</taxon>
    </lineage>
</organism>
<keyword evidence="2" id="KW-1185">Reference proteome</keyword>
<protein>
    <submittedName>
        <fullName evidence="1">Uncharacterized protein</fullName>
    </submittedName>
</protein>
<name>A0A7Y0DS93_9GAMM</name>